<sequence length="1054" mass="114389">MESPERHPFTASIDSQESPLFAFLNELSPIKPAKSVHGSHAFLELNFPPPPPVFVTPRIHAKSSVQGSSVKRIQVCLESNQNHIQIDSRDNCLTIRGEGRSMQNQDQLSHVPRNHSSEHVECQLTEYMGAKDDASLMSSEEGGGLRPERASTAGNLQQIISFSSLGINATDGLCKPSNSNRNNDQKRTLGHIMDTLQCSYLEVSLTAAHLTCGSKLSNKEVLEPSQDAADVSWLLSEIVSPLNVNPEGWQSGALSSSSDMSIQYTSLLSGNTITHEATQNRHMDSLDTGDTSEYSEDKSVNDARGPESEAAKNKVNFPIQRGFRRRCLDFRVSDGRRMSKSPPLLKSKLCSRSQIMSPCSSDPNSHLLTLRECTLAMSDGAKNSDSANLSQSHFLRESNCAPHELDCQTYATSPPSGTLSSTHNVLCGIGLHLNSLTGSMPIFQSSKGESKNAEFLTSVKLASNVVGATPPSRQLAQQPGEVLSSPSSTGFETSLQSGYSFEEFGKCLQQEAKMEEQLVISFVKEIEMDTCKGHTVNAFESVAHAVLSDGRNSLPNDHEPYGGSEETSCPLDQKMVSLLAIPCQMDIDSGQECSLLSGKKARKRASTGDSYETGCKRCNCKKSKCLKLYCECFAAGLFCVDNCSCQECHNKPAFEETVLEIRQQIESRNPLAFAPRVIQAVSQSPITREKTSDFTPPARHKKGCSCKKSKCLKKYCECYQAGVGCSESCRCENCQNLYGKKEGSEGFERKKVRAESDGIDAAEDNLHNSEFCSKLSHGSRFQCDDLSPITPSVQSAGEIGSFTIQQVTRWCSSADEQLQSSDSCIPKSKLPKTSKAAPNSFVVQKIGGRCLSSSLASTHEASNSAELSPQWDGLGAFCTVTPLPQAPQRKNSSSTSFSGGTDSSPSVNFQQSNDTSYSRSDSVSNTKLAQCSPSLLCQQSVRSSIFTGCSEPLKGFQGNPTTPSGNAPSCKIGPDTPCEASIFSSRNTTGFSEDDSFPDILKEPESECLPSLLSLKSNSPKQKRVSPPHFVGLRATSQQSPSMRNRRKFKLQAI</sequence>
<keyword evidence="7" id="KW-1185">Reference proteome</keyword>
<dbReference type="InterPro" id="IPR005172">
    <property type="entry name" value="CRC"/>
</dbReference>
<evidence type="ECO:0000256" key="3">
    <source>
        <dbReference type="ARBA" id="ARBA00023242"/>
    </source>
</evidence>
<feature type="region of interest" description="Disordered" evidence="4">
    <location>
        <begin position="275"/>
        <end position="315"/>
    </location>
</feature>
<comment type="subcellular location">
    <subcellularLocation>
        <location evidence="1">Nucleus</location>
    </subcellularLocation>
</comment>
<evidence type="ECO:0000256" key="4">
    <source>
        <dbReference type="SAM" id="MobiDB-lite"/>
    </source>
</evidence>
<dbReference type="SMART" id="SM01114">
    <property type="entry name" value="CXC"/>
    <property type="match status" value="2"/>
</dbReference>
<feature type="compositionally biased region" description="Basic and acidic residues" evidence="4">
    <location>
        <begin position="295"/>
        <end position="312"/>
    </location>
</feature>
<protein>
    <recommendedName>
        <fullName evidence="5">CRC domain-containing protein</fullName>
    </recommendedName>
</protein>
<evidence type="ECO:0000256" key="2">
    <source>
        <dbReference type="ARBA" id="ARBA00007267"/>
    </source>
</evidence>
<gene>
    <name evidence="6" type="ORF">GOP47_0024467</name>
</gene>
<dbReference type="PANTHER" id="PTHR46159">
    <property type="entry name" value="PROTEIN TESMIN/TSO1-LIKE CXC 2"/>
    <property type="match status" value="1"/>
</dbReference>
<feature type="region of interest" description="Disordered" evidence="4">
    <location>
        <begin position="1012"/>
        <end position="1054"/>
    </location>
</feature>
<dbReference type="EMBL" id="JABFUD020000024">
    <property type="protein sequence ID" value="KAI5060047.1"/>
    <property type="molecule type" value="Genomic_DNA"/>
</dbReference>
<dbReference type="PROSITE" id="PS51634">
    <property type="entry name" value="CRC"/>
    <property type="match status" value="1"/>
</dbReference>
<evidence type="ECO:0000313" key="7">
    <source>
        <dbReference type="Proteomes" id="UP000886520"/>
    </source>
</evidence>
<dbReference type="Pfam" id="PF03638">
    <property type="entry name" value="TCR"/>
    <property type="match status" value="2"/>
</dbReference>
<keyword evidence="3" id="KW-0539">Nucleus</keyword>
<feature type="region of interest" description="Disordered" evidence="4">
    <location>
        <begin position="470"/>
        <end position="489"/>
    </location>
</feature>
<dbReference type="AlphaFoldDB" id="A0A9D4U2C0"/>
<dbReference type="InterPro" id="IPR033467">
    <property type="entry name" value="Tesmin/TSO1-like_CXC"/>
</dbReference>
<dbReference type="InterPro" id="IPR044522">
    <property type="entry name" value="TSO1-like"/>
</dbReference>
<dbReference type="Proteomes" id="UP000886520">
    <property type="component" value="Chromosome 24"/>
</dbReference>
<accession>A0A9D4U2C0</accession>
<organism evidence="6 7">
    <name type="scientific">Adiantum capillus-veneris</name>
    <name type="common">Maidenhair fern</name>
    <dbReference type="NCBI Taxonomy" id="13818"/>
    <lineage>
        <taxon>Eukaryota</taxon>
        <taxon>Viridiplantae</taxon>
        <taxon>Streptophyta</taxon>
        <taxon>Embryophyta</taxon>
        <taxon>Tracheophyta</taxon>
        <taxon>Polypodiopsida</taxon>
        <taxon>Polypodiidae</taxon>
        <taxon>Polypodiales</taxon>
        <taxon>Pteridineae</taxon>
        <taxon>Pteridaceae</taxon>
        <taxon>Vittarioideae</taxon>
        <taxon>Adiantum</taxon>
    </lineage>
</organism>
<proteinExistence type="inferred from homology"/>
<evidence type="ECO:0000256" key="1">
    <source>
        <dbReference type="ARBA" id="ARBA00004123"/>
    </source>
</evidence>
<dbReference type="GO" id="GO:0005634">
    <property type="term" value="C:nucleus"/>
    <property type="evidence" value="ECO:0007669"/>
    <property type="project" value="UniProtKB-SubCell"/>
</dbReference>
<comment type="similarity">
    <text evidence="2">Belongs to the lin-54 family.</text>
</comment>
<name>A0A9D4U2C0_ADICA</name>
<reference evidence="6" key="1">
    <citation type="submission" date="2021-01" db="EMBL/GenBank/DDBJ databases">
        <title>Adiantum capillus-veneris genome.</title>
        <authorList>
            <person name="Fang Y."/>
            <person name="Liao Q."/>
        </authorList>
    </citation>
    <scope>NUCLEOTIDE SEQUENCE</scope>
    <source>
        <strain evidence="6">H3</strain>
        <tissue evidence="6">Leaf</tissue>
    </source>
</reference>
<evidence type="ECO:0000259" key="5">
    <source>
        <dbReference type="PROSITE" id="PS51634"/>
    </source>
</evidence>
<feature type="compositionally biased region" description="Low complexity" evidence="4">
    <location>
        <begin position="892"/>
        <end position="906"/>
    </location>
</feature>
<comment type="caution">
    <text evidence="6">The sequence shown here is derived from an EMBL/GenBank/DDBJ whole genome shotgun (WGS) entry which is preliminary data.</text>
</comment>
<feature type="domain" description="CRC" evidence="5">
    <location>
        <begin position="614"/>
        <end position="739"/>
    </location>
</feature>
<dbReference type="GO" id="GO:0003700">
    <property type="term" value="F:DNA-binding transcription factor activity"/>
    <property type="evidence" value="ECO:0007669"/>
    <property type="project" value="InterPro"/>
</dbReference>
<feature type="region of interest" description="Disordered" evidence="4">
    <location>
        <begin position="885"/>
        <end position="921"/>
    </location>
</feature>
<feature type="compositionally biased region" description="Basic residues" evidence="4">
    <location>
        <begin position="1044"/>
        <end position="1054"/>
    </location>
</feature>
<evidence type="ECO:0000313" key="6">
    <source>
        <dbReference type="EMBL" id="KAI5060047.1"/>
    </source>
</evidence>
<feature type="compositionally biased region" description="Polar residues" evidence="4">
    <location>
        <begin position="907"/>
        <end position="921"/>
    </location>
</feature>
<dbReference type="OrthoDB" id="6283463at2759"/>
<dbReference type="PANTHER" id="PTHR46159:SF6">
    <property type="entry name" value="OS12G0605300 PROTEIN"/>
    <property type="match status" value="1"/>
</dbReference>